<evidence type="ECO:0000256" key="13">
    <source>
        <dbReference type="PIRSR" id="PIRSR601461-2"/>
    </source>
</evidence>
<feature type="signal peptide" evidence="16">
    <location>
        <begin position="1"/>
        <end position="18"/>
    </location>
</feature>
<dbReference type="Gene3D" id="2.40.70.10">
    <property type="entry name" value="Acid Proteases"/>
    <property type="match status" value="2"/>
</dbReference>
<keyword evidence="7 16" id="KW-0732">Signal</keyword>
<keyword evidence="10" id="KW-0865">Zymogen</keyword>
<evidence type="ECO:0000256" key="6">
    <source>
        <dbReference type="ARBA" id="ARBA00022670"/>
    </source>
</evidence>
<evidence type="ECO:0000256" key="12">
    <source>
        <dbReference type="PIRSR" id="PIRSR601461-1"/>
    </source>
</evidence>
<comment type="catalytic activity">
    <reaction evidence="1">
        <text>Preferential cleavage at the carboxyl of hydrophobic amino acids, but fails to cleave 15-Leu-|-Tyr-16, 16-Tyr-|-Leu-17 and 24-Phe-|-Phe-25 of insulin B chain. Activates trypsinogen, and degrades keratin.</text>
        <dbReference type="EC" id="3.4.23.24"/>
    </reaction>
</comment>
<dbReference type="STRING" id="983967.A0A1E4T8Z7"/>
<dbReference type="PANTHER" id="PTHR47966">
    <property type="entry name" value="BETA-SITE APP-CLEAVING ENZYME, ISOFORM A-RELATED"/>
    <property type="match status" value="1"/>
</dbReference>
<keyword evidence="6 14" id="KW-0645">Protease</keyword>
<evidence type="ECO:0000256" key="9">
    <source>
        <dbReference type="ARBA" id="ARBA00022801"/>
    </source>
</evidence>
<name>A0A1E4T8Z7_9ASCO</name>
<organism evidence="18 19">
    <name type="scientific">[Candida] arabinofermentans NRRL YB-2248</name>
    <dbReference type="NCBI Taxonomy" id="983967"/>
    <lineage>
        <taxon>Eukaryota</taxon>
        <taxon>Fungi</taxon>
        <taxon>Dikarya</taxon>
        <taxon>Ascomycota</taxon>
        <taxon>Saccharomycotina</taxon>
        <taxon>Pichiomycetes</taxon>
        <taxon>Pichiales</taxon>
        <taxon>Pichiaceae</taxon>
        <taxon>Ogataea</taxon>
        <taxon>Ogataea/Candida clade</taxon>
    </lineage>
</organism>
<keyword evidence="9 14" id="KW-0378">Hydrolase</keyword>
<dbReference type="InterPro" id="IPR021109">
    <property type="entry name" value="Peptidase_aspartic_dom_sf"/>
</dbReference>
<dbReference type="GO" id="GO:0005576">
    <property type="term" value="C:extracellular region"/>
    <property type="evidence" value="ECO:0007669"/>
    <property type="project" value="UniProtKB-SubCell"/>
</dbReference>
<dbReference type="InterPro" id="IPR001461">
    <property type="entry name" value="Aspartic_peptidase_A1"/>
</dbReference>
<dbReference type="PROSITE" id="PS51767">
    <property type="entry name" value="PEPTIDASE_A1"/>
    <property type="match status" value="1"/>
</dbReference>
<comment type="similarity">
    <text evidence="3 14">Belongs to the peptidase A1 family.</text>
</comment>
<dbReference type="PANTHER" id="PTHR47966:SF65">
    <property type="entry name" value="ASPARTIC-TYPE ENDOPEPTIDASE"/>
    <property type="match status" value="1"/>
</dbReference>
<dbReference type="CDD" id="cd05474">
    <property type="entry name" value="SAP_like"/>
    <property type="match status" value="1"/>
</dbReference>
<keyword evidence="5" id="KW-0964">Secreted</keyword>
<proteinExistence type="inferred from homology"/>
<evidence type="ECO:0000256" key="15">
    <source>
        <dbReference type="SAM" id="MobiDB-lite"/>
    </source>
</evidence>
<accession>A0A1E4T8Z7</accession>
<dbReference type="InterPro" id="IPR033121">
    <property type="entry name" value="PEPTIDASE_A1"/>
</dbReference>
<reference evidence="19" key="1">
    <citation type="submission" date="2016-04" db="EMBL/GenBank/DDBJ databases">
        <title>Comparative genomics of biotechnologically important yeasts.</title>
        <authorList>
            <consortium name="DOE Joint Genome Institute"/>
            <person name="Riley R."/>
            <person name="Haridas S."/>
            <person name="Wolfe K.H."/>
            <person name="Lopes M.R."/>
            <person name="Hittinger C.T."/>
            <person name="Goker M."/>
            <person name="Salamov A."/>
            <person name="Wisecaver J."/>
            <person name="Long T.M."/>
            <person name="Aerts A.L."/>
            <person name="Barry K."/>
            <person name="Choi C."/>
            <person name="Clum A."/>
            <person name="Coughlan A.Y."/>
            <person name="Deshpande S."/>
            <person name="Douglass A.P."/>
            <person name="Hanson S.J."/>
            <person name="Klenk H.-P."/>
            <person name="Labutti K."/>
            <person name="Lapidus A."/>
            <person name="Lindquist E."/>
            <person name="Lipzen A."/>
            <person name="Meier-Kolthoff J.P."/>
            <person name="Ohm R.A."/>
            <person name="Otillar R.P."/>
            <person name="Pangilinan J."/>
            <person name="Peng Y."/>
            <person name="Rokas A."/>
            <person name="Rosa C.A."/>
            <person name="Scheuner C."/>
            <person name="Sibirny A.A."/>
            <person name="Slot J.C."/>
            <person name="Stielow J.B."/>
            <person name="Sun H."/>
            <person name="Kurtzman C.P."/>
            <person name="Blackwell M."/>
            <person name="Grigoriev I.V."/>
            <person name="Jeffries T.W."/>
        </authorList>
    </citation>
    <scope>NUCLEOTIDE SEQUENCE [LARGE SCALE GENOMIC DNA]</scope>
    <source>
        <strain evidence="19">NRRL YB-2248</strain>
    </source>
</reference>
<evidence type="ECO:0000256" key="10">
    <source>
        <dbReference type="ARBA" id="ARBA00023145"/>
    </source>
</evidence>
<keyword evidence="19" id="KW-1185">Reference proteome</keyword>
<dbReference type="EC" id="3.4.23.24" evidence="4"/>
<keyword evidence="8 14" id="KW-0064">Aspartyl protease</keyword>
<feature type="compositionally biased region" description="Gly residues" evidence="15">
    <location>
        <begin position="147"/>
        <end position="156"/>
    </location>
</feature>
<evidence type="ECO:0000256" key="7">
    <source>
        <dbReference type="ARBA" id="ARBA00022729"/>
    </source>
</evidence>
<dbReference type="Pfam" id="PF00026">
    <property type="entry name" value="Asp"/>
    <property type="match status" value="1"/>
</dbReference>
<protein>
    <recommendedName>
        <fullName evidence="4">candidapepsin</fullName>
        <ecNumber evidence="4">3.4.23.24</ecNumber>
    </recommendedName>
</protein>
<evidence type="ECO:0000256" key="14">
    <source>
        <dbReference type="RuleBase" id="RU000454"/>
    </source>
</evidence>
<feature type="active site" evidence="12">
    <location>
        <position position="99"/>
    </location>
</feature>
<sequence>MRLSSLILPILLTKVSNSLPLISNDEQQHSIKSKGYVKLNTQKYQGSSFKDSDPDYETHYIEKRSDNGTVEMVLTNESTFYKVSLEIGSDKQTVDVLVDTGSSDLWIMNSNNTYCESSSDSNKLRKMFRKAGRSNDSIKNWNTESNGGSGEGGGDPFGPTGDATSSASSVEATIDCSLYGTFDPSSSTSYKNNGSEFTITYADDTFAQGWWGYDNVIFDDLEIKSFSFAVADETDSEMGVLGIGMVGLETTYSGNSYSGSPYTYQNLPTKLRDEGFINKVTYSIYLNDTNSNSGSILFGAIDHDKYTGELSLVPIINTLESSGYDNPIKVEITLTSLSLISSSTETTIGSGAAAALLDTGTTLTYVPSNILSSIVDSISDLSYSSTTKGYVMSCDSASDYTLNFNFQGSDIDVPLSSFMLSLTTTSGSSSNYCALGLYSSDDDSFILGDSFLRSIYFVVDQEDYQIAFAPVNSDSNSENIETITSSIPSATSVSAYSETWGSAYTELETGSYGTTSTNVNKGTSTKGSSKSTSTSTSSSGSSSSSNSGSSSSSKSEGVSIKLSSVSMMIVMIVSMMFVMM</sequence>
<dbReference type="PRINTS" id="PR00792">
    <property type="entry name" value="PEPSIN"/>
</dbReference>
<evidence type="ECO:0000256" key="8">
    <source>
        <dbReference type="ARBA" id="ARBA00022750"/>
    </source>
</evidence>
<dbReference type="AlphaFoldDB" id="A0A1E4T8Z7"/>
<evidence type="ECO:0000256" key="2">
    <source>
        <dbReference type="ARBA" id="ARBA00004613"/>
    </source>
</evidence>
<feature type="compositionally biased region" description="Low complexity" evidence="15">
    <location>
        <begin position="521"/>
        <end position="556"/>
    </location>
</feature>
<evidence type="ECO:0000256" key="1">
    <source>
        <dbReference type="ARBA" id="ARBA00001675"/>
    </source>
</evidence>
<gene>
    <name evidence="18" type="ORF">CANARDRAFT_229004</name>
</gene>
<comment type="subcellular location">
    <subcellularLocation>
        <location evidence="2">Secreted</location>
    </subcellularLocation>
</comment>
<feature type="region of interest" description="Disordered" evidence="15">
    <location>
        <begin position="514"/>
        <end position="556"/>
    </location>
</feature>
<dbReference type="OrthoDB" id="771136at2759"/>
<evidence type="ECO:0000256" key="3">
    <source>
        <dbReference type="ARBA" id="ARBA00007447"/>
    </source>
</evidence>
<evidence type="ECO:0000256" key="4">
    <source>
        <dbReference type="ARBA" id="ARBA00013207"/>
    </source>
</evidence>
<dbReference type="InterPro" id="IPR033876">
    <property type="entry name" value="SAP-like"/>
</dbReference>
<evidence type="ECO:0000313" key="19">
    <source>
        <dbReference type="Proteomes" id="UP000094801"/>
    </source>
</evidence>
<evidence type="ECO:0000259" key="17">
    <source>
        <dbReference type="PROSITE" id="PS51767"/>
    </source>
</evidence>
<dbReference type="PROSITE" id="PS00141">
    <property type="entry name" value="ASP_PROTEASE"/>
    <property type="match status" value="2"/>
</dbReference>
<feature type="active site" evidence="12">
    <location>
        <position position="358"/>
    </location>
</feature>
<feature type="region of interest" description="Disordered" evidence="15">
    <location>
        <begin position="136"/>
        <end position="166"/>
    </location>
</feature>
<evidence type="ECO:0000313" key="18">
    <source>
        <dbReference type="EMBL" id="ODV88245.1"/>
    </source>
</evidence>
<keyword evidence="11 13" id="KW-1015">Disulfide bond</keyword>
<evidence type="ECO:0000256" key="5">
    <source>
        <dbReference type="ARBA" id="ARBA00022525"/>
    </source>
</evidence>
<feature type="domain" description="Peptidase A1" evidence="17">
    <location>
        <begin position="81"/>
        <end position="469"/>
    </location>
</feature>
<evidence type="ECO:0000256" key="11">
    <source>
        <dbReference type="ARBA" id="ARBA00023157"/>
    </source>
</evidence>
<dbReference type="GO" id="GO:0006508">
    <property type="term" value="P:proteolysis"/>
    <property type="evidence" value="ECO:0007669"/>
    <property type="project" value="UniProtKB-KW"/>
</dbReference>
<feature type="disulfide bond" evidence="13">
    <location>
        <begin position="394"/>
        <end position="433"/>
    </location>
</feature>
<evidence type="ECO:0000256" key="16">
    <source>
        <dbReference type="SAM" id="SignalP"/>
    </source>
</evidence>
<feature type="chain" id="PRO_5009163165" description="candidapepsin" evidence="16">
    <location>
        <begin position="19"/>
        <end position="580"/>
    </location>
</feature>
<dbReference type="GO" id="GO:0004190">
    <property type="term" value="F:aspartic-type endopeptidase activity"/>
    <property type="evidence" value="ECO:0007669"/>
    <property type="project" value="UniProtKB-KW"/>
</dbReference>
<dbReference type="SUPFAM" id="SSF50630">
    <property type="entry name" value="Acid proteases"/>
    <property type="match status" value="1"/>
</dbReference>
<dbReference type="EMBL" id="KV453847">
    <property type="protein sequence ID" value="ODV88245.1"/>
    <property type="molecule type" value="Genomic_DNA"/>
</dbReference>
<dbReference type="InterPro" id="IPR001969">
    <property type="entry name" value="Aspartic_peptidase_AS"/>
</dbReference>
<dbReference type="Proteomes" id="UP000094801">
    <property type="component" value="Unassembled WGS sequence"/>
</dbReference>